<name>A0A371DQ91_9APHY</name>
<dbReference type="GO" id="GO:0016567">
    <property type="term" value="P:protein ubiquitination"/>
    <property type="evidence" value="ECO:0007669"/>
    <property type="project" value="InterPro"/>
</dbReference>
<gene>
    <name evidence="10" type="ORF">OH76DRAFT_989817</name>
</gene>
<dbReference type="InterPro" id="IPR031127">
    <property type="entry name" value="E3_UB_ligase_RBR"/>
</dbReference>
<evidence type="ECO:0000256" key="4">
    <source>
        <dbReference type="ARBA" id="ARBA00022723"/>
    </source>
</evidence>
<dbReference type="GO" id="GO:0008270">
    <property type="term" value="F:zinc ion binding"/>
    <property type="evidence" value="ECO:0007669"/>
    <property type="project" value="UniProtKB-KW"/>
</dbReference>
<dbReference type="OrthoDB" id="9977870at2759"/>
<keyword evidence="4" id="KW-0479">Metal-binding</keyword>
<dbReference type="CDD" id="cd22584">
    <property type="entry name" value="Rcat_RBR_unk"/>
    <property type="match status" value="1"/>
</dbReference>
<dbReference type="InterPro" id="IPR002867">
    <property type="entry name" value="IBR_dom"/>
</dbReference>
<protein>
    <recommendedName>
        <fullName evidence="2">RBR-type E3 ubiquitin transferase</fullName>
        <ecNumber evidence="2">2.3.2.31</ecNumber>
    </recommendedName>
</protein>
<organism evidence="10 11">
    <name type="scientific">Lentinus brumalis</name>
    <dbReference type="NCBI Taxonomy" id="2498619"/>
    <lineage>
        <taxon>Eukaryota</taxon>
        <taxon>Fungi</taxon>
        <taxon>Dikarya</taxon>
        <taxon>Basidiomycota</taxon>
        <taxon>Agaricomycotina</taxon>
        <taxon>Agaricomycetes</taxon>
        <taxon>Polyporales</taxon>
        <taxon>Polyporaceae</taxon>
        <taxon>Lentinus</taxon>
    </lineage>
</organism>
<comment type="catalytic activity">
    <reaction evidence="1">
        <text>[E2 ubiquitin-conjugating enzyme]-S-ubiquitinyl-L-cysteine + [acceptor protein]-L-lysine = [E2 ubiquitin-conjugating enzyme]-L-cysteine + [acceptor protein]-N(6)-ubiquitinyl-L-lysine.</text>
        <dbReference type="EC" id="2.3.2.31"/>
    </reaction>
</comment>
<evidence type="ECO:0000256" key="7">
    <source>
        <dbReference type="ARBA" id="ARBA00022786"/>
    </source>
</evidence>
<evidence type="ECO:0000256" key="8">
    <source>
        <dbReference type="ARBA" id="ARBA00022833"/>
    </source>
</evidence>
<dbReference type="Pfam" id="PF01485">
    <property type="entry name" value="IBR"/>
    <property type="match status" value="1"/>
</dbReference>
<proteinExistence type="predicted"/>
<evidence type="ECO:0000313" key="10">
    <source>
        <dbReference type="EMBL" id="RDX54706.1"/>
    </source>
</evidence>
<dbReference type="PROSITE" id="PS51873">
    <property type="entry name" value="TRIAD"/>
    <property type="match status" value="1"/>
</dbReference>
<accession>A0A371DQ91</accession>
<dbReference type="GO" id="GO:0061630">
    <property type="term" value="F:ubiquitin protein ligase activity"/>
    <property type="evidence" value="ECO:0007669"/>
    <property type="project" value="UniProtKB-EC"/>
</dbReference>
<keyword evidence="7" id="KW-0833">Ubl conjugation pathway</keyword>
<dbReference type="SUPFAM" id="SSF57850">
    <property type="entry name" value="RING/U-box"/>
    <property type="match status" value="1"/>
</dbReference>
<keyword evidence="3" id="KW-0808">Transferase</keyword>
<feature type="domain" description="RING-type" evidence="9">
    <location>
        <begin position="1"/>
        <end position="133"/>
    </location>
</feature>
<dbReference type="Proteomes" id="UP000256964">
    <property type="component" value="Unassembled WGS sequence"/>
</dbReference>
<evidence type="ECO:0000256" key="3">
    <source>
        <dbReference type="ARBA" id="ARBA00022679"/>
    </source>
</evidence>
<keyword evidence="11" id="KW-1185">Reference proteome</keyword>
<evidence type="ECO:0000313" key="11">
    <source>
        <dbReference type="Proteomes" id="UP000256964"/>
    </source>
</evidence>
<keyword evidence="6" id="KW-0863">Zinc-finger</keyword>
<evidence type="ECO:0000259" key="9">
    <source>
        <dbReference type="PROSITE" id="PS51873"/>
    </source>
</evidence>
<evidence type="ECO:0000256" key="5">
    <source>
        <dbReference type="ARBA" id="ARBA00022737"/>
    </source>
</evidence>
<evidence type="ECO:0000256" key="2">
    <source>
        <dbReference type="ARBA" id="ARBA00012251"/>
    </source>
</evidence>
<dbReference type="InterPro" id="IPR044066">
    <property type="entry name" value="TRIAD_supradom"/>
</dbReference>
<dbReference type="PANTHER" id="PTHR11685">
    <property type="entry name" value="RBR FAMILY RING FINGER AND IBR DOMAIN-CONTAINING"/>
    <property type="match status" value="1"/>
</dbReference>
<dbReference type="EMBL" id="KZ857384">
    <property type="protein sequence ID" value="RDX54706.1"/>
    <property type="molecule type" value="Genomic_DNA"/>
</dbReference>
<evidence type="ECO:0000256" key="6">
    <source>
        <dbReference type="ARBA" id="ARBA00022771"/>
    </source>
</evidence>
<dbReference type="AlphaFoldDB" id="A0A371DQ91"/>
<dbReference type="EC" id="2.3.2.31" evidence="2"/>
<dbReference type="Gene3D" id="1.20.120.1750">
    <property type="match status" value="1"/>
</dbReference>
<reference evidence="10 11" key="1">
    <citation type="journal article" date="2018" name="Biotechnol. Biofuels">
        <title>Integrative visual omics of the white-rot fungus Polyporus brumalis exposes the biotechnological potential of its oxidative enzymes for delignifying raw plant biomass.</title>
        <authorList>
            <person name="Miyauchi S."/>
            <person name="Rancon A."/>
            <person name="Drula E."/>
            <person name="Hage H."/>
            <person name="Chaduli D."/>
            <person name="Favel A."/>
            <person name="Grisel S."/>
            <person name="Henrissat B."/>
            <person name="Herpoel-Gimbert I."/>
            <person name="Ruiz-Duenas F.J."/>
            <person name="Chevret D."/>
            <person name="Hainaut M."/>
            <person name="Lin J."/>
            <person name="Wang M."/>
            <person name="Pangilinan J."/>
            <person name="Lipzen A."/>
            <person name="Lesage-Meessen L."/>
            <person name="Navarro D."/>
            <person name="Riley R."/>
            <person name="Grigoriev I.V."/>
            <person name="Zhou S."/>
            <person name="Raouche S."/>
            <person name="Rosso M.N."/>
        </authorList>
    </citation>
    <scope>NUCLEOTIDE SEQUENCE [LARGE SCALE GENOMIC DNA]</scope>
    <source>
        <strain evidence="10 11">BRFM 1820</strain>
    </source>
</reference>
<keyword evidence="5" id="KW-0677">Repeat</keyword>
<keyword evidence="8" id="KW-0862">Zinc</keyword>
<sequence>MSATFAQSFIEKKKEYGTRNRVYCARPSCSRFLGTHNKGSFPFVFRRRKLKCSAPDCRTVTCSSCKNEVVSGTRHRCQPADVDVSVLSLGQQSGWARCPCCETMIELNDGCYHITCRCGAEFCYRCQARWRIC</sequence>
<evidence type="ECO:0000256" key="1">
    <source>
        <dbReference type="ARBA" id="ARBA00001798"/>
    </source>
</evidence>
<dbReference type="STRING" id="139420.A0A371DQ91"/>